<sequence length="172" mass="19586">MEKSNMEFSKALEPLFNGDFDNSSETSVSSSSENEDKELSQPPNNLSSEDNHIPRPVIPIGPRFQVEVPKWEGTTNVRHHHSDDDLKWLGIQLFPTLNISENKTKDIGEGRHDSCSCKFPGSVDCVELHVRETRELLKLEIGTTFSSWKYDEMGKVVSKSWTSEEQKKFESL</sequence>
<dbReference type="PANTHER" id="PTHR46872">
    <property type="entry name" value="DNA BINDING PROTEIN"/>
    <property type="match status" value="1"/>
</dbReference>
<organism evidence="2">
    <name type="scientific">Glycine soja</name>
    <name type="common">Wild soybean</name>
    <dbReference type="NCBI Taxonomy" id="3848"/>
    <lineage>
        <taxon>Eukaryota</taxon>
        <taxon>Viridiplantae</taxon>
        <taxon>Streptophyta</taxon>
        <taxon>Embryophyta</taxon>
        <taxon>Tracheophyta</taxon>
        <taxon>Spermatophyta</taxon>
        <taxon>Magnoliopsida</taxon>
        <taxon>eudicotyledons</taxon>
        <taxon>Gunneridae</taxon>
        <taxon>Pentapetalae</taxon>
        <taxon>rosids</taxon>
        <taxon>fabids</taxon>
        <taxon>Fabales</taxon>
        <taxon>Fabaceae</taxon>
        <taxon>Papilionoideae</taxon>
        <taxon>50 kb inversion clade</taxon>
        <taxon>NPAAA clade</taxon>
        <taxon>indigoferoid/millettioid clade</taxon>
        <taxon>Phaseoleae</taxon>
        <taxon>Glycine</taxon>
        <taxon>Glycine subgen. Soja</taxon>
    </lineage>
</organism>
<evidence type="ECO:0000313" key="2">
    <source>
        <dbReference type="EMBL" id="KHN22719.1"/>
    </source>
</evidence>
<evidence type="ECO:0000256" key="1">
    <source>
        <dbReference type="SAM" id="MobiDB-lite"/>
    </source>
</evidence>
<proteinExistence type="predicted"/>
<dbReference type="Proteomes" id="UP000053555">
    <property type="component" value="Unassembled WGS sequence"/>
</dbReference>
<accession>A0A0B2QRH1</accession>
<reference evidence="2" key="1">
    <citation type="submission" date="2014-07" db="EMBL/GenBank/DDBJ databases">
        <title>Identification of a novel salt tolerance gene in wild soybean by whole-genome sequencing.</title>
        <authorList>
            <person name="Lam H.-M."/>
            <person name="Qi X."/>
            <person name="Li M.-W."/>
            <person name="Liu X."/>
            <person name="Xie M."/>
            <person name="Ni M."/>
            <person name="Xu X."/>
        </authorList>
    </citation>
    <scope>NUCLEOTIDE SEQUENCE [LARGE SCALE GENOMIC DNA]</scope>
    <source>
        <tissue evidence="2">Root</tissue>
    </source>
</reference>
<protein>
    <submittedName>
        <fullName evidence="2">AT-rich interactive domain-containing protein 1</fullName>
    </submittedName>
</protein>
<gene>
    <name evidence="2" type="ORF">glysoja_031304</name>
</gene>
<dbReference type="PANTHER" id="PTHR46872:SF10">
    <property type="entry name" value="MYB-LIKE DOMAIN-CONTAINING PROTEIN"/>
    <property type="match status" value="1"/>
</dbReference>
<feature type="compositionally biased region" description="Low complexity" evidence="1">
    <location>
        <begin position="23"/>
        <end position="32"/>
    </location>
</feature>
<dbReference type="EMBL" id="KN656954">
    <property type="protein sequence ID" value="KHN22719.1"/>
    <property type="molecule type" value="Genomic_DNA"/>
</dbReference>
<feature type="region of interest" description="Disordered" evidence="1">
    <location>
        <begin position="1"/>
        <end position="59"/>
    </location>
</feature>
<name>A0A0B2QRH1_GLYSO</name>
<dbReference type="AlphaFoldDB" id="A0A0B2QRH1"/>